<reference evidence="1" key="1">
    <citation type="submission" date="2014-11" db="EMBL/GenBank/DDBJ databases">
        <authorList>
            <person name="Amaro Gonzalez C."/>
        </authorList>
    </citation>
    <scope>NUCLEOTIDE SEQUENCE</scope>
</reference>
<name>A0A0E9VWN4_ANGAN</name>
<dbReference type="AlphaFoldDB" id="A0A0E9VWN4"/>
<organism evidence="1">
    <name type="scientific">Anguilla anguilla</name>
    <name type="common">European freshwater eel</name>
    <name type="synonym">Muraena anguilla</name>
    <dbReference type="NCBI Taxonomy" id="7936"/>
    <lineage>
        <taxon>Eukaryota</taxon>
        <taxon>Metazoa</taxon>
        <taxon>Chordata</taxon>
        <taxon>Craniata</taxon>
        <taxon>Vertebrata</taxon>
        <taxon>Euteleostomi</taxon>
        <taxon>Actinopterygii</taxon>
        <taxon>Neopterygii</taxon>
        <taxon>Teleostei</taxon>
        <taxon>Anguilliformes</taxon>
        <taxon>Anguillidae</taxon>
        <taxon>Anguilla</taxon>
    </lineage>
</organism>
<proteinExistence type="predicted"/>
<dbReference type="EMBL" id="GBXM01026899">
    <property type="protein sequence ID" value="JAH81678.1"/>
    <property type="molecule type" value="Transcribed_RNA"/>
</dbReference>
<evidence type="ECO:0000313" key="1">
    <source>
        <dbReference type="EMBL" id="JAH81678.1"/>
    </source>
</evidence>
<accession>A0A0E9VWN4</accession>
<sequence>MATAWTFKHVVRYVQQTVAELLGAIILCLDGRTSFAMESCGRKDIIEVHKNYMGN</sequence>
<reference evidence="1" key="2">
    <citation type="journal article" date="2015" name="Fish Shellfish Immunol.">
        <title>Early steps in the European eel (Anguilla anguilla)-Vibrio vulnificus interaction in the gills: Role of the RtxA13 toxin.</title>
        <authorList>
            <person name="Callol A."/>
            <person name="Pajuelo D."/>
            <person name="Ebbesson L."/>
            <person name="Teles M."/>
            <person name="MacKenzie S."/>
            <person name="Amaro C."/>
        </authorList>
    </citation>
    <scope>NUCLEOTIDE SEQUENCE</scope>
</reference>
<protein>
    <submittedName>
        <fullName evidence="1">Uncharacterized protein</fullName>
    </submittedName>
</protein>